<comment type="caution">
    <text evidence="1">The sequence shown here is derived from an EMBL/GenBank/DDBJ whole genome shotgun (WGS) entry which is preliminary data.</text>
</comment>
<dbReference type="EMBL" id="LOJF01000001">
    <property type="protein sequence ID" value="KUH59443.1"/>
    <property type="molecule type" value="Genomic_DNA"/>
</dbReference>
<dbReference type="OrthoDB" id="3193284at2"/>
<proteinExistence type="predicted"/>
<dbReference type="InterPro" id="IPR007337">
    <property type="entry name" value="RelB/DinJ"/>
</dbReference>
<dbReference type="RefSeq" id="WP_059053750.1">
    <property type="nucleotide sequence ID" value="NZ_LOJF01000001.1"/>
</dbReference>
<name>A0A117J5B7_TRASO</name>
<evidence type="ECO:0008006" key="3">
    <source>
        <dbReference type="Google" id="ProtNLM"/>
    </source>
</evidence>
<reference evidence="1 2" key="1">
    <citation type="submission" date="2015-12" db="EMBL/GenBank/DDBJ databases">
        <title>Draft Genome Sequence of Olsenella scatoligenes SK9K4T; a Producer of 3-Methylindole- (skatole) and 4-Methylphenol- (p-cresol) Isolated from Pig Feces.</title>
        <authorList>
            <person name="Li X."/>
            <person name="Borg B."/>
            <person name="Canibe N."/>
        </authorList>
    </citation>
    <scope>NUCLEOTIDE SEQUENCE [LARGE SCALE GENOMIC DNA]</scope>
    <source>
        <strain evidence="1 2">SK9K4</strain>
    </source>
</reference>
<sequence>MASRTAEVKSYVEPQIKSEASEVYARWGMSLSDAVNTFLIKSIEVGGLPFDMRPEPRPVYKASTVLPADPAYGSSVLPDDMDNEEDGIYDRLVG</sequence>
<dbReference type="Pfam" id="PF04221">
    <property type="entry name" value="RelB"/>
    <property type="match status" value="1"/>
</dbReference>
<dbReference type="STRING" id="1299998.AUL39_03790"/>
<keyword evidence="2" id="KW-1185">Reference proteome</keyword>
<evidence type="ECO:0000313" key="1">
    <source>
        <dbReference type="EMBL" id="KUH59443.1"/>
    </source>
</evidence>
<dbReference type="AlphaFoldDB" id="A0A117J5B7"/>
<dbReference type="InterPro" id="IPR013321">
    <property type="entry name" value="Arc_rbn_hlx_hlx"/>
</dbReference>
<gene>
    <name evidence="1" type="ORF">AUL39_03790</name>
</gene>
<protein>
    <recommendedName>
        <fullName evidence="3">Translation repressor RelB</fullName>
    </recommendedName>
</protein>
<dbReference type="Proteomes" id="UP000054078">
    <property type="component" value="Unassembled WGS sequence"/>
</dbReference>
<organism evidence="1 2">
    <name type="scientific">Tractidigestivibacter scatoligenes</name>
    <name type="common">Olsenella scatoligenes</name>
    <dbReference type="NCBI Taxonomy" id="1299998"/>
    <lineage>
        <taxon>Bacteria</taxon>
        <taxon>Bacillati</taxon>
        <taxon>Actinomycetota</taxon>
        <taxon>Coriobacteriia</taxon>
        <taxon>Coriobacteriales</taxon>
        <taxon>Atopobiaceae</taxon>
        <taxon>Tractidigestivibacter</taxon>
    </lineage>
</organism>
<dbReference type="Gene3D" id="1.10.1220.10">
    <property type="entry name" value="Met repressor-like"/>
    <property type="match status" value="1"/>
</dbReference>
<evidence type="ECO:0000313" key="2">
    <source>
        <dbReference type="Proteomes" id="UP000054078"/>
    </source>
</evidence>
<dbReference type="GO" id="GO:0006355">
    <property type="term" value="P:regulation of DNA-templated transcription"/>
    <property type="evidence" value="ECO:0007669"/>
    <property type="project" value="InterPro"/>
</dbReference>
<accession>A0A117J5B7</accession>